<proteinExistence type="predicted"/>
<evidence type="ECO:0000313" key="1">
    <source>
        <dbReference type="EMBL" id="KAJ9650683.1"/>
    </source>
</evidence>
<accession>A0ACC2ZSV0</accession>
<evidence type="ECO:0000313" key="2">
    <source>
        <dbReference type="Proteomes" id="UP001172386"/>
    </source>
</evidence>
<comment type="caution">
    <text evidence="1">The sequence shown here is derived from an EMBL/GenBank/DDBJ whole genome shotgun (WGS) entry which is preliminary data.</text>
</comment>
<dbReference type="Proteomes" id="UP001172386">
    <property type="component" value="Unassembled WGS sequence"/>
</dbReference>
<dbReference type="EMBL" id="JAPDRQ010000318">
    <property type="protein sequence ID" value="KAJ9650683.1"/>
    <property type="molecule type" value="Genomic_DNA"/>
</dbReference>
<reference evidence="1" key="1">
    <citation type="submission" date="2022-10" db="EMBL/GenBank/DDBJ databases">
        <title>Culturing micro-colonial fungi from biological soil crusts in the Mojave desert and describing Neophaeococcomyces mojavensis, and introducing the new genera and species Taxawa tesnikishii.</title>
        <authorList>
            <person name="Kurbessoian T."/>
            <person name="Stajich J.E."/>
        </authorList>
    </citation>
    <scope>NUCLEOTIDE SEQUENCE</scope>
    <source>
        <strain evidence="1">JES_112</strain>
    </source>
</reference>
<sequence>MPWKSRWQVDIPTCSLPTFLLKSPTANLSKKPILIDATHPSYALSLASLRLWSQRLAAGLHQHGFAPQDRLLLCSGNSILFPVVLMGTIMAGGIFTGANPACVARELAYQIKDSGAKIVLAAAGSLNTVLEAAEQCGLGSQCVFVIDSGYETLEDKGQAVGTVRHWSELLVSPSLAVGFAWPELSHEEQRDTTAVLNYSSGTTGLAKGVQITHRNYIANCIQANYLSLLGENIEAKIARTRHLSVLPMYHAYGQTTFCVNAVALGTPVFIMQKYDFITMLTYIQKLRITTLALVPPILLAFTKRSETRQFDLSSVEVVKCSAAPLGTESKKEFERLWPPGKMNCKQGWGMTEVTSSACGLESDAIADDATVGELNPNLEAMIVDDNGREVQVGDRGDFWIRGPNVMKGYWNKPDQTAETISKDGWLMTGDIAYRNQEGRIYIVDRKKDLIKVKGNQVAPAELEALLLEHAAIQEVAVIGITRYGVELPRAYVVKRDDVRCSEEDIVKWLALRVTRHKRLTGGVRLLSNLPRNASGKLLRKVLCALAADENVERGEPESKL</sequence>
<gene>
    <name evidence="1" type="ORF">H2198_010019</name>
</gene>
<name>A0ACC2ZSV0_9EURO</name>
<keyword evidence="2" id="KW-1185">Reference proteome</keyword>
<organism evidence="1 2">
    <name type="scientific">Neophaeococcomyces mojaviensis</name>
    <dbReference type="NCBI Taxonomy" id="3383035"/>
    <lineage>
        <taxon>Eukaryota</taxon>
        <taxon>Fungi</taxon>
        <taxon>Dikarya</taxon>
        <taxon>Ascomycota</taxon>
        <taxon>Pezizomycotina</taxon>
        <taxon>Eurotiomycetes</taxon>
        <taxon>Chaetothyriomycetidae</taxon>
        <taxon>Chaetothyriales</taxon>
        <taxon>Chaetothyriales incertae sedis</taxon>
        <taxon>Neophaeococcomyces</taxon>
    </lineage>
</organism>
<protein>
    <submittedName>
        <fullName evidence="1">Uncharacterized protein</fullName>
    </submittedName>
</protein>